<sequence>MVVTVRIERILADGADHLHHSVRRTPALFSDEGRASAMFRLHLFSRRVIDLMYVCTSGCCS</sequence>
<proteinExistence type="predicted"/>
<organism evidence="1 2">
    <name type="scientific">Brevibacterium luteolum</name>
    <dbReference type="NCBI Taxonomy" id="199591"/>
    <lineage>
        <taxon>Bacteria</taxon>
        <taxon>Bacillati</taxon>
        <taxon>Actinomycetota</taxon>
        <taxon>Actinomycetes</taxon>
        <taxon>Micrococcales</taxon>
        <taxon>Brevibacteriaceae</taxon>
        <taxon>Brevibacterium</taxon>
    </lineage>
</organism>
<dbReference type="KEGG" id="blut:EW640_13505"/>
<gene>
    <name evidence="1" type="ORF">EW640_13505</name>
</gene>
<name>A0A6G8L017_9MICO</name>
<protein>
    <submittedName>
        <fullName evidence="1">Uncharacterized protein</fullName>
    </submittedName>
</protein>
<evidence type="ECO:0000313" key="2">
    <source>
        <dbReference type="Proteomes" id="UP000501518"/>
    </source>
</evidence>
<dbReference type="Proteomes" id="UP000501518">
    <property type="component" value="Chromosome"/>
</dbReference>
<accession>A0A6G8L017</accession>
<dbReference type="RefSeq" id="WP_165884547.1">
    <property type="nucleotide sequence ID" value="NZ_CP035810.1"/>
</dbReference>
<evidence type="ECO:0000313" key="1">
    <source>
        <dbReference type="EMBL" id="QIN30165.1"/>
    </source>
</evidence>
<reference evidence="1 2" key="1">
    <citation type="submission" date="2019-02" db="EMBL/GenBank/DDBJ databases">
        <title>Complete Genome Sequence and Methylome Analysis of Brevibacterium luteolum NEB1784.</title>
        <authorList>
            <person name="Fomenkov A."/>
            <person name="Roberts R.J."/>
        </authorList>
    </citation>
    <scope>NUCLEOTIDE SEQUENCE [LARGE SCALE GENOMIC DNA]</scope>
    <source>
        <strain evidence="1 2">NEB1784</strain>
    </source>
</reference>
<dbReference type="AlphaFoldDB" id="A0A6G8L017"/>
<dbReference type="EMBL" id="CP035810">
    <property type="protein sequence ID" value="QIN30165.1"/>
    <property type="molecule type" value="Genomic_DNA"/>
</dbReference>